<dbReference type="SUPFAM" id="SSF51261">
    <property type="entry name" value="Duplicated hybrid motif"/>
    <property type="match status" value="1"/>
</dbReference>
<comment type="caution">
    <text evidence="3">The sequence shown here is derived from an EMBL/GenBank/DDBJ whole genome shotgun (WGS) entry which is preliminary data.</text>
</comment>
<dbReference type="InterPro" id="IPR050570">
    <property type="entry name" value="Cell_wall_metabolism_enzyme"/>
</dbReference>
<name>A0A1U7ND58_9FIRM</name>
<keyword evidence="1" id="KW-1133">Transmembrane helix</keyword>
<dbReference type="InterPro" id="IPR016047">
    <property type="entry name" value="M23ase_b-sheet_dom"/>
</dbReference>
<protein>
    <recommendedName>
        <fullName evidence="2">M23ase beta-sheet core domain-containing protein</fullName>
    </recommendedName>
</protein>
<evidence type="ECO:0000313" key="3">
    <source>
        <dbReference type="EMBL" id="OLU36827.1"/>
    </source>
</evidence>
<feature type="transmembrane region" description="Helical" evidence="1">
    <location>
        <begin position="87"/>
        <end position="108"/>
    </location>
</feature>
<evidence type="ECO:0000313" key="4">
    <source>
        <dbReference type="Proteomes" id="UP000186341"/>
    </source>
</evidence>
<proteinExistence type="predicted"/>
<dbReference type="CDD" id="cd12797">
    <property type="entry name" value="M23_peptidase"/>
    <property type="match status" value="1"/>
</dbReference>
<keyword evidence="1" id="KW-0812">Transmembrane</keyword>
<keyword evidence="1" id="KW-0472">Membrane</keyword>
<reference evidence="3 4" key="1">
    <citation type="submission" date="2016-11" db="EMBL/GenBank/DDBJ databases">
        <title>Description of two novel members of the family Erysipelotrichaceae: Ileibacterium lipovorans gen. nov., sp. nov. and Dubosiella newyorkensis, gen. nov., sp. nov.</title>
        <authorList>
            <person name="Cox L.M."/>
            <person name="Sohn J."/>
            <person name="Tyrrell K.L."/>
            <person name="Citron D.M."/>
            <person name="Lawson P.A."/>
            <person name="Patel N.B."/>
            <person name="Iizumi T."/>
            <person name="Perez-Perez G.I."/>
            <person name="Goldstein E.J."/>
            <person name="Blaser M.J."/>
        </authorList>
    </citation>
    <scope>NUCLEOTIDE SEQUENCE [LARGE SCALE GENOMIC DNA]</scope>
    <source>
        <strain evidence="3 4">NYU-BL-A3</strain>
    </source>
</reference>
<evidence type="ECO:0000256" key="1">
    <source>
        <dbReference type="SAM" id="Phobius"/>
    </source>
</evidence>
<dbReference type="EMBL" id="MPJW01000254">
    <property type="protein sequence ID" value="OLU36827.1"/>
    <property type="molecule type" value="Genomic_DNA"/>
</dbReference>
<dbReference type="Proteomes" id="UP000186341">
    <property type="component" value="Unassembled WGS sequence"/>
</dbReference>
<dbReference type="PANTHER" id="PTHR21666:SF268">
    <property type="entry name" value="PEPTIDASE M23 DOMAIN-CONTAINING PROTEIN"/>
    <property type="match status" value="1"/>
</dbReference>
<dbReference type="InterPro" id="IPR011055">
    <property type="entry name" value="Dup_hybrid_motif"/>
</dbReference>
<evidence type="ECO:0000259" key="2">
    <source>
        <dbReference type="Pfam" id="PF01551"/>
    </source>
</evidence>
<dbReference type="GO" id="GO:0004222">
    <property type="term" value="F:metalloendopeptidase activity"/>
    <property type="evidence" value="ECO:0007669"/>
    <property type="project" value="TreeGrafter"/>
</dbReference>
<dbReference type="Gene3D" id="2.70.70.10">
    <property type="entry name" value="Glucose Permease (Domain IIA)"/>
    <property type="match status" value="1"/>
</dbReference>
<sequence>MNNQYRRARLELNDQSSENGSIQTCTSVNNRTRFLSGQSTARKIQNFRIRKYRQKRFQDQKSSLRTSVRSEKIENAKRVKIKRLKIIKIRIGISICLTGVFLAGGFWINQNDQLNDGKVCADIEKDQIVRINDYKPLLEHLDSSGYSFYLSDYLNDRLLIRQVKASEDLMVLAVNRSQEYQKTQMILRNRLQMAASHQKSIHFPWNVKLSVNLKRSENNLSNRFYERQEREVSSQIRRIEKILLQKEQSHLNLFHALESELNIWMNTEYEKNNSPQRFLQSSDMIQNIEFDFLDQMDQKSEITPGEDRSDSKNISEEMIEEFDQSSLVYGAVSSDQYHSLFEKACPAVYETIDGLEDFLYSSQSLMMPADGYISAGTWAYPQGGLHLGMDLALPLMSELRAPADGVILYASAPVASNNGYLGNTSGYPMGGGNTICMLASTEDGVFAISLCHLSNRLTVAAGSWVRQGELLAYSGNSGNSSGPHTHIEVFRIKGTLQEAADYFVNHQADFSFGCGWSDAATCSQIACRIRPESVF</sequence>
<dbReference type="AlphaFoldDB" id="A0A1U7ND58"/>
<dbReference type="PANTHER" id="PTHR21666">
    <property type="entry name" value="PEPTIDASE-RELATED"/>
    <property type="match status" value="1"/>
</dbReference>
<keyword evidence="4" id="KW-1185">Reference proteome</keyword>
<feature type="domain" description="M23ase beta-sheet core" evidence="2">
    <location>
        <begin position="386"/>
        <end position="491"/>
    </location>
</feature>
<gene>
    <name evidence="3" type="ORF">BO222_11600</name>
</gene>
<organism evidence="3 4">
    <name type="scientific">Ileibacterium valens</name>
    <dbReference type="NCBI Taxonomy" id="1862668"/>
    <lineage>
        <taxon>Bacteria</taxon>
        <taxon>Bacillati</taxon>
        <taxon>Bacillota</taxon>
        <taxon>Erysipelotrichia</taxon>
        <taxon>Erysipelotrichales</taxon>
        <taxon>Erysipelotrichaceae</taxon>
        <taxon>Ileibacterium</taxon>
    </lineage>
</organism>
<accession>A0A1U7ND58</accession>
<dbReference type="Pfam" id="PF01551">
    <property type="entry name" value="Peptidase_M23"/>
    <property type="match status" value="1"/>
</dbReference>